<evidence type="ECO:0000256" key="2">
    <source>
        <dbReference type="ARBA" id="ARBA00005992"/>
    </source>
</evidence>
<dbReference type="InterPro" id="IPR038063">
    <property type="entry name" value="Transpep_catalytic_dom"/>
</dbReference>
<evidence type="ECO:0000256" key="1">
    <source>
        <dbReference type="ARBA" id="ARBA00004752"/>
    </source>
</evidence>
<evidence type="ECO:0000259" key="8">
    <source>
        <dbReference type="PROSITE" id="PS52029"/>
    </source>
</evidence>
<dbReference type="STRING" id="78245.Xaut_1444"/>
<accession>A7IF99</accession>
<evidence type="ECO:0000313" key="9">
    <source>
        <dbReference type="EMBL" id="ABS66692.1"/>
    </source>
</evidence>
<dbReference type="CDD" id="cd16913">
    <property type="entry name" value="YkuD_like"/>
    <property type="match status" value="1"/>
</dbReference>
<dbReference type="GO" id="GO:0071972">
    <property type="term" value="F:peptidoglycan L,D-transpeptidase activity"/>
    <property type="evidence" value="ECO:0007669"/>
    <property type="project" value="TreeGrafter"/>
</dbReference>
<dbReference type="Proteomes" id="UP000002417">
    <property type="component" value="Chromosome"/>
</dbReference>
<keyword evidence="3" id="KW-0808">Transferase</keyword>
<dbReference type="InterPro" id="IPR050979">
    <property type="entry name" value="LD-transpeptidase"/>
</dbReference>
<dbReference type="Pfam" id="PF03734">
    <property type="entry name" value="YkuD"/>
    <property type="match status" value="1"/>
</dbReference>
<evidence type="ECO:0000256" key="5">
    <source>
        <dbReference type="ARBA" id="ARBA00022984"/>
    </source>
</evidence>
<dbReference type="PANTHER" id="PTHR30582">
    <property type="entry name" value="L,D-TRANSPEPTIDASE"/>
    <property type="match status" value="1"/>
</dbReference>
<keyword evidence="10" id="KW-1185">Reference proteome</keyword>
<sequence>MAGWWAGFRAAAGSAMKPLAKPSAAGGWRAVPVALALLLLSGLLVRAEAAAVVARVDLSSQRMTVSVNGVPRYSWLVSTARRGYVTPTGVYRPQRLYREYYSRKYYNSPMPYSIFYSGGFAIHGSYAVNQLGGPASHGCIRLHPANAATLYSLVQSYGPGNTTIVITR</sequence>
<comment type="pathway">
    <text evidence="1 7">Cell wall biogenesis; peptidoglycan biosynthesis.</text>
</comment>
<keyword evidence="4 7" id="KW-0133">Cell shape</keyword>
<dbReference type="Gene3D" id="2.40.440.10">
    <property type="entry name" value="L,D-transpeptidase catalytic domain-like"/>
    <property type="match status" value="1"/>
</dbReference>
<dbReference type="PROSITE" id="PS52029">
    <property type="entry name" value="LD_TPASE"/>
    <property type="match status" value="1"/>
</dbReference>
<comment type="similarity">
    <text evidence="2">Belongs to the YkuD family.</text>
</comment>
<dbReference type="GO" id="GO:0018104">
    <property type="term" value="P:peptidoglycan-protein cross-linking"/>
    <property type="evidence" value="ECO:0007669"/>
    <property type="project" value="TreeGrafter"/>
</dbReference>
<dbReference type="EMBL" id="CP000781">
    <property type="protein sequence ID" value="ABS66692.1"/>
    <property type="molecule type" value="Genomic_DNA"/>
</dbReference>
<dbReference type="AlphaFoldDB" id="A7IF99"/>
<reference evidence="9 10" key="1">
    <citation type="submission" date="2007-07" db="EMBL/GenBank/DDBJ databases">
        <title>Complete sequence of chromosome of Xanthobacter autotrophicus Py2.</title>
        <authorList>
            <consortium name="US DOE Joint Genome Institute"/>
            <person name="Copeland A."/>
            <person name="Lucas S."/>
            <person name="Lapidus A."/>
            <person name="Barry K."/>
            <person name="Glavina del Rio T."/>
            <person name="Hammon N."/>
            <person name="Israni S."/>
            <person name="Dalin E."/>
            <person name="Tice H."/>
            <person name="Pitluck S."/>
            <person name="Sims D."/>
            <person name="Brettin T."/>
            <person name="Bruce D."/>
            <person name="Detter J.C."/>
            <person name="Han C."/>
            <person name="Tapia R."/>
            <person name="Brainard J."/>
            <person name="Schmutz J."/>
            <person name="Larimer F."/>
            <person name="Land M."/>
            <person name="Hauser L."/>
            <person name="Kyrpides N."/>
            <person name="Kim E."/>
            <person name="Ensigns S.A."/>
            <person name="Richardson P."/>
        </authorList>
    </citation>
    <scope>NUCLEOTIDE SEQUENCE [LARGE SCALE GENOMIC DNA]</scope>
    <source>
        <strain evidence="10">ATCC BAA-1158 / Py2</strain>
    </source>
</reference>
<name>A7IF99_XANP2</name>
<organism evidence="9 10">
    <name type="scientific">Xanthobacter autotrophicus (strain ATCC BAA-1158 / Py2)</name>
    <dbReference type="NCBI Taxonomy" id="78245"/>
    <lineage>
        <taxon>Bacteria</taxon>
        <taxon>Pseudomonadati</taxon>
        <taxon>Pseudomonadota</taxon>
        <taxon>Alphaproteobacteria</taxon>
        <taxon>Hyphomicrobiales</taxon>
        <taxon>Xanthobacteraceae</taxon>
        <taxon>Xanthobacter</taxon>
    </lineage>
</organism>
<protein>
    <submittedName>
        <fullName evidence="9">ErfK/YbiS/YcfS/YnhG family protein</fullName>
    </submittedName>
</protein>
<feature type="domain" description="L,D-TPase catalytic" evidence="8">
    <location>
        <begin position="52"/>
        <end position="167"/>
    </location>
</feature>
<proteinExistence type="inferred from homology"/>
<evidence type="ECO:0000256" key="3">
    <source>
        <dbReference type="ARBA" id="ARBA00022679"/>
    </source>
</evidence>
<gene>
    <name evidence="9" type="ordered locus">Xaut_1444</name>
</gene>
<evidence type="ECO:0000256" key="4">
    <source>
        <dbReference type="ARBA" id="ARBA00022960"/>
    </source>
</evidence>
<dbReference type="GO" id="GO:0008360">
    <property type="term" value="P:regulation of cell shape"/>
    <property type="evidence" value="ECO:0007669"/>
    <property type="project" value="UniProtKB-UniRule"/>
</dbReference>
<evidence type="ECO:0000256" key="6">
    <source>
        <dbReference type="ARBA" id="ARBA00023316"/>
    </source>
</evidence>
<evidence type="ECO:0000256" key="7">
    <source>
        <dbReference type="PROSITE-ProRule" id="PRU01373"/>
    </source>
</evidence>
<dbReference type="UniPathway" id="UPA00219"/>
<dbReference type="eggNOG" id="COG1376">
    <property type="taxonomic scope" value="Bacteria"/>
</dbReference>
<dbReference type="SUPFAM" id="SSF141523">
    <property type="entry name" value="L,D-transpeptidase catalytic domain-like"/>
    <property type="match status" value="1"/>
</dbReference>
<evidence type="ECO:0000313" key="10">
    <source>
        <dbReference type="Proteomes" id="UP000002417"/>
    </source>
</evidence>
<dbReference type="PhylomeDB" id="A7IF99"/>
<dbReference type="PANTHER" id="PTHR30582:SF2">
    <property type="entry name" value="L,D-TRANSPEPTIDASE YCIB-RELATED"/>
    <property type="match status" value="1"/>
</dbReference>
<dbReference type="GO" id="GO:0016740">
    <property type="term" value="F:transferase activity"/>
    <property type="evidence" value="ECO:0007669"/>
    <property type="project" value="UniProtKB-KW"/>
</dbReference>
<dbReference type="InterPro" id="IPR005490">
    <property type="entry name" value="LD_TPept_cat_dom"/>
</dbReference>
<feature type="active site" description="Nucleophile" evidence="7">
    <location>
        <position position="139"/>
    </location>
</feature>
<dbReference type="HOGENOM" id="CLU_096102_1_0_5"/>
<dbReference type="GO" id="GO:0071555">
    <property type="term" value="P:cell wall organization"/>
    <property type="evidence" value="ECO:0007669"/>
    <property type="project" value="UniProtKB-UniRule"/>
</dbReference>
<keyword evidence="6 7" id="KW-0961">Cell wall biogenesis/degradation</keyword>
<feature type="active site" description="Proton donor/acceptor" evidence="7">
    <location>
        <position position="123"/>
    </location>
</feature>
<keyword evidence="5 7" id="KW-0573">Peptidoglycan synthesis</keyword>
<dbReference type="KEGG" id="xau:Xaut_1444"/>
<dbReference type="GO" id="GO:0005576">
    <property type="term" value="C:extracellular region"/>
    <property type="evidence" value="ECO:0007669"/>
    <property type="project" value="TreeGrafter"/>
</dbReference>